<dbReference type="Pfam" id="PF11736">
    <property type="entry name" value="DUF3299"/>
    <property type="match status" value="1"/>
</dbReference>
<sequence>MKKILINLCLLLPLFANADADIWEQLIPENERMQSQFMPQQSHDNIATQSAVVSINKDIVGKDIRIPGFVVPLETKGELITEFLLVPYMGACIHYPPPPANQIVYVQSDEGVMLEDIWEPVWIEGRLETQMHYVDDMQATSAYIISQPKSVTLYTQ</sequence>
<feature type="signal peptide" evidence="1">
    <location>
        <begin position="1"/>
        <end position="18"/>
    </location>
</feature>
<evidence type="ECO:0000313" key="3">
    <source>
        <dbReference type="Proteomes" id="UP000286482"/>
    </source>
</evidence>
<comment type="caution">
    <text evidence="2">The sequence shown here is derived from an EMBL/GenBank/DDBJ whole genome shotgun (WGS) entry which is preliminary data.</text>
</comment>
<organism evidence="2 3">
    <name type="scientific">Alginatibacterium sediminis</name>
    <dbReference type="NCBI Taxonomy" id="2164068"/>
    <lineage>
        <taxon>Bacteria</taxon>
        <taxon>Pseudomonadati</taxon>
        <taxon>Pseudomonadota</taxon>
        <taxon>Gammaproteobacteria</taxon>
        <taxon>Alteromonadales</taxon>
        <taxon>Alteromonadaceae</taxon>
        <taxon>Alginatibacterium</taxon>
    </lineage>
</organism>
<keyword evidence="1" id="KW-0732">Signal</keyword>
<protein>
    <submittedName>
        <fullName evidence="2">DUF3299 domain-containing protein</fullName>
    </submittedName>
</protein>
<gene>
    <name evidence="2" type="ORF">DBZ36_19670</name>
</gene>
<dbReference type="EMBL" id="RAQO01000012">
    <property type="protein sequence ID" value="RKF13278.1"/>
    <property type="molecule type" value="Genomic_DNA"/>
</dbReference>
<name>A0A420E6B0_9ALTE</name>
<proteinExistence type="predicted"/>
<dbReference type="AlphaFoldDB" id="A0A420E6B0"/>
<keyword evidence="3" id="KW-1185">Reference proteome</keyword>
<dbReference type="RefSeq" id="WP_120356691.1">
    <property type="nucleotide sequence ID" value="NZ_RAQO01000012.1"/>
</dbReference>
<dbReference type="OrthoDB" id="9784998at2"/>
<accession>A0A420E6B0</accession>
<dbReference type="Gene3D" id="2.40.50.870">
    <property type="entry name" value="Protein of unknown function (DUF3299)"/>
    <property type="match status" value="1"/>
</dbReference>
<dbReference type="Proteomes" id="UP000286482">
    <property type="component" value="Unassembled WGS sequence"/>
</dbReference>
<evidence type="ECO:0000313" key="2">
    <source>
        <dbReference type="EMBL" id="RKF13278.1"/>
    </source>
</evidence>
<dbReference type="InterPro" id="IPR021727">
    <property type="entry name" value="DUF3299"/>
</dbReference>
<reference evidence="2 3" key="1">
    <citation type="submission" date="2018-09" db="EMBL/GenBank/DDBJ databases">
        <authorList>
            <person name="Wang Z."/>
        </authorList>
    </citation>
    <scope>NUCLEOTIDE SEQUENCE [LARGE SCALE GENOMIC DNA]</scope>
    <source>
        <strain evidence="2 3">ALS 81</strain>
    </source>
</reference>
<evidence type="ECO:0000256" key="1">
    <source>
        <dbReference type="SAM" id="SignalP"/>
    </source>
</evidence>
<feature type="chain" id="PRO_5019478264" evidence="1">
    <location>
        <begin position="19"/>
        <end position="156"/>
    </location>
</feature>